<evidence type="ECO:0000256" key="1">
    <source>
        <dbReference type="SAM" id="MobiDB-lite"/>
    </source>
</evidence>
<reference evidence="2 3" key="1">
    <citation type="submission" date="2013-08" db="EMBL/GenBank/DDBJ databases">
        <title>Intrasporangium oryzae NRRL B-24470.</title>
        <authorList>
            <person name="Liu H."/>
            <person name="Wang G."/>
        </authorList>
    </citation>
    <scope>NUCLEOTIDE SEQUENCE [LARGE SCALE GENOMIC DNA]</scope>
    <source>
        <strain evidence="2 3">NRRL B-24470</strain>
    </source>
</reference>
<dbReference type="AlphaFoldDB" id="W9G327"/>
<evidence type="ECO:0000313" key="3">
    <source>
        <dbReference type="Proteomes" id="UP000019489"/>
    </source>
</evidence>
<name>W9G327_9MICO</name>
<proteinExistence type="predicted"/>
<protein>
    <submittedName>
        <fullName evidence="2">Uncharacterized protein</fullName>
    </submittedName>
</protein>
<accession>W9G327</accession>
<evidence type="ECO:0000313" key="2">
    <source>
        <dbReference type="EMBL" id="EWT00410.1"/>
    </source>
</evidence>
<dbReference type="Proteomes" id="UP000019489">
    <property type="component" value="Unassembled WGS sequence"/>
</dbReference>
<dbReference type="EMBL" id="AWSA01000044">
    <property type="protein sequence ID" value="EWT00410.1"/>
    <property type="molecule type" value="Genomic_DNA"/>
</dbReference>
<organism evidence="2 3">
    <name type="scientific">Intrasporangium oryzae NRRL B-24470</name>
    <dbReference type="NCBI Taxonomy" id="1386089"/>
    <lineage>
        <taxon>Bacteria</taxon>
        <taxon>Bacillati</taxon>
        <taxon>Actinomycetota</taxon>
        <taxon>Actinomycetes</taxon>
        <taxon>Micrococcales</taxon>
        <taxon>Intrasporangiaceae</taxon>
        <taxon>Intrasporangium</taxon>
    </lineage>
</organism>
<dbReference type="eggNOG" id="COG3403">
    <property type="taxonomic scope" value="Bacteria"/>
</dbReference>
<dbReference type="OrthoDB" id="283514at2"/>
<sequence>MSDGAFEGTSMSDRAGRRAETAHPPTCPIPLTQHPLAQHPLTHPPLVQATPGEDPGLEAVLRDLGARDLEHAKSSEVLKAFETLATHPDHPCGGAAAVFRHGCVAHIVLDDLEAPGTPATLLDYLRCFAAGVAQTEGLHSFIVSFRGPRLDASGFDAALTDLLAAIRSEEATPGGTGRRPTGGTLRRIDVPGPPAAPIPPQRPAHVPFSAGGADYVVIGLHPEADATAMRAPLPTIVFNPRDQVEQFELLRRSGHPAIVASRRRL</sequence>
<comment type="caution">
    <text evidence="2">The sequence shown here is derived from an EMBL/GenBank/DDBJ whole genome shotgun (WGS) entry which is preliminary data.</text>
</comment>
<keyword evidence="3" id="KW-1185">Reference proteome</keyword>
<feature type="region of interest" description="Disordered" evidence="1">
    <location>
        <begin position="1"/>
        <end position="56"/>
    </location>
</feature>
<dbReference type="STRING" id="1386089.N865_15795"/>
<gene>
    <name evidence="2" type="ORF">N865_15795</name>
</gene>